<evidence type="ECO:0000313" key="2">
    <source>
        <dbReference type="EMBL" id="KAJ0393412.1"/>
    </source>
</evidence>
<dbReference type="AlphaFoldDB" id="A0AAD5LVE0"/>
<sequence>MSSPAVQNAQHAGWIYKQGSLVKNWKRRFMVLRGKQLTYYDTDKLTPRVKEKGSFQVITVELSASTIKWIMTV</sequence>
<dbReference type="Proteomes" id="UP001209570">
    <property type="component" value="Unassembled WGS sequence"/>
</dbReference>
<feature type="domain" description="PH" evidence="1">
    <location>
        <begin position="8"/>
        <end position="73"/>
    </location>
</feature>
<comment type="caution">
    <text evidence="2">The sequence shown here is derived from an EMBL/GenBank/DDBJ whole genome shotgun (WGS) entry which is preliminary data.</text>
</comment>
<dbReference type="InterPro" id="IPR011993">
    <property type="entry name" value="PH-like_dom_sf"/>
</dbReference>
<dbReference type="PROSITE" id="PS50003">
    <property type="entry name" value="PH_DOMAIN"/>
    <property type="match status" value="1"/>
</dbReference>
<dbReference type="InterPro" id="IPR001849">
    <property type="entry name" value="PH_domain"/>
</dbReference>
<dbReference type="SUPFAM" id="SSF50729">
    <property type="entry name" value="PH domain-like"/>
    <property type="match status" value="1"/>
</dbReference>
<proteinExistence type="predicted"/>
<evidence type="ECO:0000313" key="3">
    <source>
        <dbReference type="Proteomes" id="UP001209570"/>
    </source>
</evidence>
<evidence type="ECO:0000259" key="1">
    <source>
        <dbReference type="PROSITE" id="PS50003"/>
    </source>
</evidence>
<dbReference type="EMBL" id="JAKCXM010000496">
    <property type="protein sequence ID" value="KAJ0393412.1"/>
    <property type="molecule type" value="Genomic_DNA"/>
</dbReference>
<dbReference type="Gene3D" id="2.30.29.30">
    <property type="entry name" value="Pleckstrin-homology domain (PH domain)/Phosphotyrosine-binding domain (PTB)"/>
    <property type="match status" value="1"/>
</dbReference>
<dbReference type="Pfam" id="PF00169">
    <property type="entry name" value="PH"/>
    <property type="match status" value="1"/>
</dbReference>
<protein>
    <recommendedName>
        <fullName evidence="1">PH domain-containing protein</fullName>
    </recommendedName>
</protein>
<organism evidence="2 3">
    <name type="scientific">Pythium insidiosum</name>
    <name type="common">Pythiosis disease agent</name>
    <dbReference type="NCBI Taxonomy" id="114742"/>
    <lineage>
        <taxon>Eukaryota</taxon>
        <taxon>Sar</taxon>
        <taxon>Stramenopiles</taxon>
        <taxon>Oomycota</taxon>
        <taxon>Peronosporomycetes</taxon>
        <taxon>Pythiales</taxon>
        <taxon>Pythiaceae</taxon>
        <taxon>Pythium</taxon>
    </lineage>
</organism>
<name>A0AAD5LVE0_PYTIN</name>
<reference evidence="2" key="1">
    <citation type="submission" date="2021-12" db="EMBL/GenBank/DDBJ databases">
        <title>Prjna785345.</title>
        <authorList>
            <person name="Rujirawat T."/>
            <person name="Krajaejun T."/>
        </authorList>
    </citation>
    <scope>NUCLEOTIDE SEQUENCE</scope>
    <source>
        <strain evidence="2">Pi057C3</strain>
    </source>
</reference>
<accession>A0AAD5LVE0</accession>
<gene>
    <name evidence="2" type="ORF">P43SY_005989</name>
</gene>
<keyword evidence="3" id="KW-1185">Reference proteome</keyword>